<dbReference type="InParanoid" id="A0A419Q5U2"/>
<comment type="caution">
    <text evidence="1">The sequence shown here is derived from an EMBL/GenBank/DDBJ whole genome shotgun (WGS) entry which is preliminary data.</text>
</comment>
<keyword evidence="2" id="KW-1185">Reference proteome</keyword>
<dbReference type="Proteomes" id="UP000286415">
    <property type="component" value="Unassembled WGS sequence"/>
</dbReference>
<evidence type="ECO:0000313" key="2">
    <source>
        <dbReference type="Proteomes" id="UP000286415"/>
    </source>
</evidence>
<accession>A0A419Q5U2</accession>
<evidence type="ECO:0000313" key="1">
    <source>
        <dbReference type="EMBL" id="KAG5446629.1"/>
    </source>
</evidence>
<proteinExistence type="predicted"/>
<gene>
    <name evidence="1" type="ORF">CSKR_112409</name>
</gene>
<dbReference type="EMBL" id="NIRI02000056">
    <property type="protein sequence ID" value="KAG5446629.1"/>
    <property type="molecule type" value="Genomic_DNA"/>
</dbReference>
<reference evidence="1 2" key="2">
    <citation type="journal article" date="2021" name="Genomics">
        <title>High-quality reference genome for Clonorchis sinensis.</title>
        <authorList>
            <person name="Young N.D."/>
            <person name="Stroehlein A.J."/>
            <person name="Kinkar L."/>
            <person name="Wang T."/>
            <person name="Sohn W.M."/>
            <person name="Chang B.C.H."/>
            <person name="Kaur P."/>
            <person name="Weisz D."/>
            <person name="Dudchenko O."/>
            <person name="Aiden E.L."/>
            <person name="Korhonen P.K."/>
            <person name="Gasser R.B."/>
        </authorList>
    </citation>
    <scope>NUCLEOTIDE SEQUENCE [LARGE SCALE GENOMIC DNA]</scope>
    <source>
        <strain evidence="1">Cs-k2</strain>
    </source>
</reference>
<organism evidence="1 2">
    <name type="scientific">Clonorchis sinensis</name>
    <name type="common">Chinese liver fluke</name>
    <dbReference type="NCBI Taxonomy" id="79923"/>
    <lineage>
        <taxon>Eukaryota</taxon>
        <taxon>Metazoa</taxon>
        <taxon>Spiralia</taxon>
        <taxon>Lophotrochozoa</taxon>
        <taxon>Platyhelminthes</taxon>
        <taxon>Trematoda</taxon>
        <taxon>Digenea</taxon>
        <taxon>Opisthorchiida</taxon>
        <taxon>Opisthorchiata</taxon>
        <taxon>Opisthorchiidae</taxon>
        <taxon>Clonorchis</taxon>
    </lineage>
</organism>
<sequence length="119" mass="13856">MAVIVIIDSMTSVFNTDASLPYSHDLFESLIVKKRIKNFENAGFRRNQCIVFCPSRLRLPFEKVNAQFTIHTCTKMGLKFSQESKHTSDHLPYFIDSLMTVYELAMQDNLYFWLAGQQH</sequence>
<name>A0A419Q5U2_CLOSI</name>
<dbReference type="AlphaFoldDB" id="A0A419Q5U2"/>
<reference evidence="1 2" key="1">
    <citation type="journal article" date="2018" name="Biotechnol. Adv.">
        <title>Improved genomic resources and new bioinformatic workflow for the carcinogenic parasite Clonorchis sinensis: Biotechnological implications.</title>
        <authorList>
            <person name="Wang D."/>
            <person name="Korhonen P.K."/>
            <person name="Gasser R.B."/>
            <person name="Young N.D."/>
        </authorList>
    </citation>
    <scope>NUCLEOTIDE SEQUENCE [LARGE SCALE GENOMIC DNA]</scope>
    <source>
        <strain evidence="1">Cs-k2</strain>
    </source>
</reference>
<protein>
    <submittedName>
        <fullName evidence="1">Uncharacterized protein</fullName>
    </submittedName>
</protein>